<dbReference type="InterPro" id="IPR011448">
    <property type="entry name" value="DUF1554"/>
</dbReference>
<feature type="domain" description="DUF1554" evidence="1">
    <location>
        <begin position="183"/>
        <end position="302"/>
    </location>
</feature>
<protein>
    <submittedName>
        <fullName evidence="2">PF07588 family protein</fullName>
    </submittedName>
</protein>
<evidence type="ECO:0000259" key="1">
    <source>
        <dbReference type="Pfam" id="PF07588"/>
    </source>
</evidence>
<dbReference type="Gene3D" id="3.10.100.10">
    <property type="entry name" value="Mannose-Binding Protein A, subunit A"/>
    <property type="match status" value="1"/>
</dbReference>
<name>A0A5E8HFS1_9LEPT</name>
<comment type="caution">
    <text evidence="2">The sequence shown here is derived from an EMBL/GenBank/DDBJ whole genome shotgun (WGS) entry which is preliminary data.</text>
</comment>
<reference evidence="2 3" key="1">
    <citation type="submission" date="2013-04" db="EMBL/GenBank/DDBJ databases">
        <authorList>
            <person name="Harkins D.M."/>
            <person name="Durkin A.S."/>
            <person name="Brinkac L.M."/>
            <person name="Haft D.H."/>
            <person name="Selengut J.D."/>
            <person name="Sanka R."/>
            <person name="DePew J."/>
            <person name="Purushe J."/>
            <person name="Hartskeerl R.A."/>
            <person name="Ahmed A."/>
            <person name="van der Linden H."/>
            <person name="Goris M.G.A."/>
            <person name="Vinetz J.M."/>
            <person name="Sutton G.G."/>
            <person name="Nierman W.C."/>
            <person name="Fouts D.E."/>
        </authorList>
    </citation>
    <scope>NUCLEOTIDE SEQUENCE [LARGE SCALE GENOMIC DNA]</scope>
    <source>
        <strain evidence="2 3">Sao Paulo</strain>
    </source>
</reference>
<evidence type="ECO:0000313" key="2">
    <source>
        <dbReference type="EMBL" id="EOQ89593.1"/>
    </source>
</evidence>
<evidence type="ECO:0000313" key="3">
    <source>
        <dbReference type="Proteomes" id="UP000013996"/>
    </source>
</evidence>
<accession>A0A5E8HFS1</accession>
<dbReference type="EMBL" id="AOGX02000015">
    <property type="protein sequence ID" value="EOQ89593.1"/>
    <property type="molecule type" value="Genomic_DNA"/>
</dbReference>
<dbReference type="SUPFAM" id="SSF56436">
    <property type="entry name" value="C-type lectin-like"/>
    <property type="match status" value="1"/>
</dbReference>
<dbReference type="InterPro" id="IPR016187">
    <property type="entry name" value="CTDL_fold"/>
</dbReference>
<dbReference type="STRING" id="1249483.LEP1GSC202_1547"/>
<organism evidence="2 3">
    <name type="scientific">Leptospira yanagawae serovar Saopaulo str. Sao Paulo = ATCC 700523</name>
    <dbReference type="NCBI Taxonomy" id="1249483"/>
    <lineage>
        <taxon>Bacteria</taxon>
        <taxon>Pseudomonadati</taxon>
        <taxon>Spirochaetota</taxon>
        <taxon>Spirochaetia</taxon>
        <taxon>Leptospirales</taxon>
        <taxon>Leptospiraceae</taxon>
        <taxon>Leptospira</taxon>
    </lineage>
</organism>
<dbReference type="OrthoDB" id="345734at2"/>
<dbReference type="InterPro" id="IPR016186">
    <property type="entry name" value="C-type_lectin-like/link_sf"/>
</dbReference>
<dbReference type="RefSeq" id="WP_015677166.1">
    <property type="nucleotide sequence ID" value="NZ_AOGX02000015.1"/>
</dbReference>
<sequence length="331" mass="36136">MKKLILIFLQIVSCSELRYQNLCDPKSELFLKGLISFQFLGESRYRCNSFDIDIKTNVLDITPNTGVLSESGISFTVGTSQTFVIRLTKTPVADVTIQIVASDSSLTTLSTNSLTFPKESWSSPLSFTATGINDSIINGDRNFKFNLKIVSTDEEFHDLGFEIPMQLKDNERRLFLSTSTYKGGEFGGIAGADLVCNADIKCPVGSSCKAMILGPTRIASATANLGDGQVDWVLHPFAHYYSPSPTNTLITTTNQTSLLQIPFASVIDAVGIGGWLGSFSGYVLGGNTCFNWTEITAITTGFMFRTQYTDNNLFGGNFSCSNPVHLICVEF</sequence>
<dbReference type="Pfam" id="PF07588">
    <property type="entry name" value="DUF1554"/>
    <property type="match status" value="1"/>
</dbReference>
<dbReference type="AlphaFoldDB" id="A0A5E8HFS1"/>
<gene>
    <name evidence="2" type="ORF">LEP1GSC202_1547</name>
</gene>
<dbReference type="Proteomes" id="UP000013996">
    <property type="component" value="Unassembled WGS sequence"/>
</dbReference>
<proteinExistence type="predicted"/>